<evidence type="ECO:0000313" key="2">
    <source>
        <dbReference type="Proteomes" id="UP001620626"/>
    </source>
</evidence>
<name>A0ABD2MFH1_9BILA</name>
<proteinExistence type="predicted"/>
<gene>
    <name evidence="1" type="ORF">niasHT_004246</name>
</gene>
<evidence type="ECO:0000313" key="1">
    <source>
        <dbReference type="EMBL" id="KAL3125214.1"/>
    </source>
</evidence>
<protein>
    <submittedName>
        <fullName evidence="1">Uncharacterized protein</fullName>
    </submittedName>
</protein>
<dbReference type="EMBL" id="JBICBT010000044">
    <property type="protein sequence ID" value="KAL3125214.1"/>
    <property type="molecule type" value="Genomic_DNA"/>
</dbReference>
<organism evidence="1 2">
    <name type="scientific">Heterodera trifolii</name>
    <dbReference type="NCBI Taxonomy" id="157864"/>
    <lineage>
        <taxon>Eukaryota</taxon>
        <taxon>Metazoa</taxon>
        <taxon>Ecdysozoa</taxon>
        <taxon>Nematoda</taxon>
        <taxon>Chromadorea</taxon>
        <taxon>Rhabditida</taxon>
        <taxon>Tylenchina</taxon>
        <taxon>Tylenchomorpha</taxon>
        <taxon>Tylenchoidea</taxon>
        <taxon>Heteroderidae</taxon>
        <taxon>Heteroderinae</taxon>
        <taxon>Heterodera</taxon>
    </lineage>
</organism>
<sequence>MSDRRKEAEAKMAKSIFISGDGWLAVFDLLQPSQLGLEIATISHRFNFYVDEHFKTRKWTLKSFRIRSKIRKNGTKEMVYDWRPLAIPQKPLPKKIVGFKAISIEYIDNNAIAFLHRFRPLFAVCPINLAINIYYNDRILDFFLQNIWPMLGKNIYAIELSVRIFHRLRQFVPSILNDCPSLRLVISCAGDFFTEFPADDNAMASDGQAVAKWLFTALPNNVPKVFKCELGNDDGNLASDIEAIKAAFALASSPVNFIVVIPFWPSFGDPVVPFDQINELTREQLALRRIENTDHFLLVRCPIVRNASKWAKWEKEAIGWEIDDQWNQINIQIYGEDEIGDGLLDTIPGSSDQQQK</sequence>
<dbReference type="AlphaFoldDB" id="A0ABD2MFH1"/>
<comment type="caution">
    <text evidence="1">The sequence shown here is derived from an EMBL/GenBank/DDBJ whole genome shotgun (WGS) entry which is preliminary data.</text>
</comment>
<reference evidence="1 2" key="1">
    <citation type="submission" date="2024-10" db="EMBL/GenBank/DDBJ databases">
        <authorList>
            <person name="Kim D."/>
        </authorList>
    </citation>
    <scope>NUCLEOTIDE SEQUENCE [LARGE SCALE GENOMIC DNA]</scope>
    <source>
        <strain evidence="1">BH-2024</strain>
    </source>
</reference>
<keyword evidence="2" id="KW-1185">Reference proteome</keyword>
<accession>A0ABD2MFH1</accession>
<dbReference type="Proteomes" id="UP001620626">
    <property type="component" value="Unassembled WGS sequence"/>
</dbReference>